<evidence type="ECO:0000313" key="4">
    <source>
        <dbReference type="Proteomes" id="UP000429552"/>
    </source>
</evidence>
<evidence type="ECO:0000313" key="5">
    <source>
        <dbReference type="Proteomes" id="UP001210609"/>
    </source>
</evidence>
<feature type="transmembrane region" description="Helical" evidence="1">
    <location>
        <begin position="106"/>
        <end position="127"/>
    </location>
</feature>
<dbReference type="Proteomes" id="UP001210609">
    <property type="component" value="Chromosome"/>
</dbReference>
<protein>
    <submittedName>
        <fullName evidence="2">Bile acid:sodium symporter</fullName>
    </submittedName>
</protein>
<dbReference type="EMBL" id="BLIP01000001">
    <property type="protein sequence ID" value="GFE20980.1"/>
    <property type="molecule type" value="Genomic_DNA"/>
</dbReference>
<feature type="transmembrane region" description="Helical" evidence="1">
    <location>
        <begin position="209"/>
        <end position="228"/>
    </location>
</feature>
<dbReference type="PANTHER" id="PTHR18640:SF5">
    <property type="entry name" value="SODIUM_BILE ACID COTRANSPORTER 7"/>
    <property type="match status" value="1"/>
</dbReference>
<feature type="transmembrane region" description="Helical" evidence="1">
    <location>
        <begin position="12"/>
        <end position="32"/>
    </location>
</feature>
<keyword evidence="1" id="KW-0472">Membrane</keyword>
<feature type="transmembrane region" description="Helical" evidence="1">
    <location>
        <begin position="234"/>
        <end position="258"/>
    </location>
</feature>
<evidence type="ECO:0000313" key="2">
    <source>
        <dbReference type="EMBL" id="GFE20980.1"/>
    </source>
</evidence>
<dbReference type="Proteomes" id="UP000429552">
    <property type="component" value="Unassembled WGS sequence"/>
</dbReference>
<accession>A0A640TCP7</accession>
<keyword evidence="5" id="KW-1185">Reference proteome</keyword>
<dbReference type="RefSeq" id="WP_159485102.1">
    <property type="nucleotide sequence ID" value="NZ_BLIP01000001.1"/>
</dbReference>
<dbReference type="EMBL" id="CP114202">
    <property type="protein sequence ID" value="WAT95715.1"/>
    <property type="molecule type" value="Genomic_DNA"/>
</dbReference>
<dbReference type="Gene3D" id="1.20.1530.20">
    <property type="match status" value="1"/>
</dbReference>
<dbReference type="PIRSF" id="PIRSF026166">
    <property type="entry name" value="UCP026166"/>
    <property type="match status" value="1"/>
</dbReference>
<evidence type="ECO:0000313" key="3">
    <source>
        <dbReference type="EMBL" id="WAT95715.1"/>
    </source>
</evidence>
<evidence type="ECO:0000256" key="1">
    <source>
        <dbReference type="SAM" id="Phobius"/>
    </source>
</evidence>
<sequence>MRRPPLPKLLSRLPVDGYILALVGTVALAALLPARGPAATAAEGASTGAVALLFFLYGARLSTREAMDGLRHWRLHLTVLACTFVVFPVLGLAARGLVPQILPPTLYTGLLFLCLVPSTVQSSIAFTSIARGNVAAAICAGSFSSLVGIVVTPLLAGLVLHGGGGFSAGSLVSIVCQLLLPFLAGQLLRRWVGNWLIRHKKALGYVDRGSILLVVYTAFSAGMVQGIWHQVSVLRLLCLLGVEAVLLAVMLSATWYGSKKLGFHRADRIAITFAGSKKSLAAGLPMASVLFGAQAGLAALPLMVFHQMQLMVCAVLAKRFAASAAPEAAVAGAAAGSAAVTEAAGDVVASVERR</sequence>
<keyword evidence="1" id="KW-0812">Transmembrane</keyword>
<dbReference type="AlphaFoldDB" id="A0A640TCP7"/>
<feature type="transmembrane region" description="Helical" evidence="1">
    <location>
        <begin position="44"/>
        <end position="63"/>
    </location>
</feature>
<proteinExistence type="predicted"/>
<reference evidence="3 5" key="2">
    <citation type="submission" date="2022-12" db="EMBL/GenBank/DDBJ databases">
        <authorList>
            <person name="Ruckert C."/>
            <person name="Busche T."/>
            <person name="Kalinowski J."/>
            <person name="Wittmann C."/>
        </authorList>
    </citation>
    <scope>NUCLEOTIDE SEQUENCE [LARGE SCALE GENOMIC DNA]</scope>
    <source>
        <strain evidence="3 5">DSM 40555</strain>
    </source>
</reference>
<feature type="transmembrane region" description="Helical" evidence="1">
    <location>
        <begin position="75"/>
        <end position="94"/>
    </location>
</feature>
<reference evidence="2 4" key="1">
    <citation type="submission" date="2019-12" db="EMBL/GenBank/DDBJ databases">
        <title>Whole genome shotgun sequence of Streptomyces libani subsp. libani NBRC 13452.</title>
        <authorList>
            <person name="Ichikawa N."/>
            <person name="Kimura A."/>
            <person name="Kitahashi Y."/>
            <person name="Komaki H."/>
            <person name="Tamura T."/>
        </authorList>
    </citation>
    <scope>NUCLEOTIDE SEQUENCE [LARGE SCALE GENOMIC DNA]</scope>
    <source>
        <strain evidence="2 4">NBRC 13452</strain>
    </source>
</reference>
<organism evidence="2 4">
    <name type="scientific">Streptomyces nigrescens</name>
    <dbReference type="NCBI Taxonomy" id="1920"/>
    <lineage>
        <taxon>Bacteria</taxon>
        <taxon>Bacillati</taxon>
        <taxon>Actinomycetota</taxon>
        <taxon>Actinomycetes</taxon>
        <taxon>Kitasatosporales</taxon>
        <taxon>Streptomycetaceae</taxon>
        <taxon>Streptomyces</taxon>
    </lineage>
</organism>
<name>A0A640TCP7_STRNI</name>
<gene>
    <name evidence="2" type="ORF">Sliba_14330</name>
    <name evidence="3" type="ORF">STRLI_001459</name>
</gene>
<feature type="transmembrane region" description="Helical" evidence="1">
    <location>
        <begin position="134"/>
        <end position="160"/>
    </location>
</feature>
<dbReference type="PANTHER" id="PTHR18640">
    <property type="entry name" value="SOLUTE CARRIER FAMILY 10 MEMBER 7"/>
    <property type="match status" value="1"/>
</dbReference>
<feature type="transmembrane region" description="Helical" evidence="1">
    <location>
        <begin position="279"/>
        <end position="305"/>
    </location>
</feature>
<dbReference type="InterPro" id="IPR038770">
    <property type="entry name" value="Na+/solute_symporter_sf"/>
</dbReference>
<keyword evidence="1" id="KW-1133">Transmembrane helix</keyword>
<dbReference type="Pfam" id="PF13593">
    <property type="entry name" value="SBF_like"/>
    <property type="match status" value="1"/>
</dbReference>
<dbReference type="GO" id="GO:0005886">
    <property type="term" value="C:plasma membrane"/>
    <property type="evidence" value="ECO:0007669"/>
    <property type="project" value="TreeGrafter"/>
</dbReference>
<dbReference type="InterPro" id="IPR016833">
    <property type="entry name" value="Put_Na-Bile_cotransptr"/>
</dbReference>
<feature type="transmembrane region" description="Helical" evidence="1">
    <location>
        <begin position="166"/>
        <end position="188"/>
    </location>
</feature>